<name>A0ABD2P4J1_9CUCU</name>
<keyword evidence="10" id="KW-1185">Reference proteome</keyword>
<dbReference type="PROSITE" id="PS01187">
    <property type="entry name" value="EGF_CA"/>
    <property type="match status" value="1"/>
</dbReference>
<dbReference type="InterPro" id="IPR000152">
    <property type="entry name" value="EGF-type_Asp/Asn_hydroxyl_site"/>
</dbReference>
<dbReference type="PANTHER" id="PTHR24039:SF28">
    <property type="entry name" value="EGF-LIKE DOMAIN-CONTAINING PROTEIN"/>
    <property type="match status" value="1"/>
</dbReference>
<accession>A0ABD2P4J1</accession>
<evidence type="ECO:0000259" key="8">
    <source>
        <dbReference type="PROSITE" id="PS50026"/>
    </source>
</evidence>
<dbReference type="SUPFAM" id="SSF57196">
    <property type="entry name" value="EGF/Laminin"/>
    <property type="match status" value="1"/>
</dbReference>
<dbReference type="InterPro" id="IPR049883">
    <property type="entry name" value="NOTCH1_EGF-like"/>
</dbReference>
<keyword evidence="4" id="KW-0106">Calcium</keyword>
<dbReference type="SMART" id="SM00179">
    <property type="entry name" value="EGF_CA"/>
    <property type="match status" value="1"/>
</dbReference>
<dbReference type="PROSITE" id="PS00010">
    <property type="entry name" value="ASX_HYDROXYL"/>
    <property type="match status" value="1"/>
</dbReference>
<dbReference type="Proteomes" id="UP001516400">
    <property type="component" value="Unassembled WGS sequence"/>
</dbReference>
<dbReference type="FunFam" id="2.10.25.10:FF:000017">
    <property type="entry name" value="latent-transforming growth factor beta-binding protein 4 isoform X1"/>
    <property type="match status" value="1"/>
</dbReference>
<comment type="caution">
    <text evidence="9">The sequence shown here is derived from an EMBL/GenBank/DDBJ whole genome shotgun (WGS) entry which is preliminary data.</text>
</comment>
<sequence>MKTVLAVIYIVISSSEENTSMNPKHDSSSTTESYEFGDSLGSDLRSIAYYLRQHKFNEYDRRYITDEIEAESSKLYFAGFPKPPLRSLHWEVHKYCEISFLSCIAYLIKRIRNTALRRNDDTSVVMEDQKWFTRTFTEQIDQTDLECRKMWAEAEERADPFEGPIERFQWRVTASYFLCMYTMNETLELEHLNDTSCDNHANCLNPYLGPHNLDIRADDSIPFNCARYSFCPDPCCPIYHIKSYRECWESTANPCFAENHPGHRQCIIHKSENVELKDIILNRWNVSCMCPWLGYKWKSFYGICVDVDECEENIDPCNPLSEACINLPGSYKCVCKWGYMWNKESKKCEFSSIAESLVLRKSTEKENEDNSSDSFFKRIFFRNKEKFFRSLGNHIHLDMTEILLILMISPIEVMF</sequence>
<keyword evidence="1 7" id="KW-0245">EGF-like domain</keyword>
<keyword evidence="5" id="KW-1015">Disulfide bond</keyword>
<keyword evidence="6" id="KW-0325">Glycoprotein</keyword>
<dbReference type="PROSITE" id="PS50026">
    <property type="entry name" value="EGF_3"/>
    <property type="match status" value="1"/>
</dbReference>
<dbReference type="InterPro" id="IPR001881">
    <property type="entry name" value="EGF-like_Ca-bd_dom"/>
</dbReference>
<evidence type="ECO:0000256" key="5">
    <source>
        <dbReference type="ARBA" id="ARBA00023157"/>
    </source>
</evidence>
<dbReference type="Gene3D" id="2.10.25.10">
    <property type="entry name" value="Laminin"/>
    <property type="match status" value="1"/>
</dbReference>
<evidence type="ECO:0000313" key="9">
    <source>
        <dbReference type="EMBL" id="KAL3285869.1"/>
    </source>
</evidence>
<evidence type="ECO:0000313" key="10">
    <source>
        <dbReference type="Proteomes" id="UP001516400"/>
    </source>
</evidence>
<keyword evidence="2" id="KW-0732">Signal</keyword>
<dbReference type="PANTHER" id="PTHR24039">
    <property type="entry name" value="FIBRILLIN-RELATED"/>
    <property type="match status" value="1"/>
</dbReference>
<evidence type="ECO:0000256" key="6">
    <source>
        <dbReference type="ARBA" id="ARBA00023180"/>
    </source>
</evidence>
<dbReference type="EMBL" id="JABFTP020000185">
    <property type="protein sequence ID" value="KAL3285869.1"/>
    <property type="molecule type" value="Genomic_DNA"/>
</dbReference>
<dbReference type="InterPro" id="IPR018097">
    <property type="entry name" value="EGF_Ca-bd_CS"/>
</dbReference>
<evidence type="ECO:0000256" key="7">
    <source>
        <dbReference type="PROSITE-ProRule" id="PRU00076"/>
    </source>
</evidence>
<proteinExistence type="predicted"/>
<organism evidence="9 10">
    <name type="scientific">Cryptolaemus montrouzieri</name>
    <dbReference type="NCBI Taxonomy" id="559131"/>
    <lineage>
        <taxon>Eukaryota</taxon>
        <taxon>Metazoa</taxon>
        <taxon>Ecdysozoa</taxon>
        <taxon>Arthropoda</taxon>
        <taxon>Hexapoda</taxon>
        <taxon>Insecta</taxon>
        <taxon>Pterygota</taxon>
        <taxon>Neoptera</taxon>
        <taxon>Endopterygota</taxon>
        <taxon>Coleoptera</taxon>
        <taxon>Polyphaga</taxon>
        <taxon>Cucujiformia</taxon>
        <taxon>Coccinelloidea</taxon>
        <taxon>Coccinellidae</taxon>
        <taxon>Scymninae</taxon>
        <taxon>Scymnini</taxon>
        <taxon>Cryptolaemus</taxon>
    </lineage>
</organism>
<evidence type="ECO:0000256" key="4">
    <source>
        <dbReference type="ARBA" id="ARBA00022837"/>
    </source>
</evidence>
<keyword evidence="3" id="KW-0677">Repeat</keyword>
<dbReference type="PROSITE" id="PS01186">
    <property type="entry name" value="EGF_2"/>
    <property type="match status" value="1"/>
</dbReference>
<dbReference type="Pfam" id="PF07645">
    <property type="entry name" value="EGF_CA"/>
    <property type="match status" value="1"/>
</dbReference>
<dbReference type="CDD" id="cd00054">
    <property type="entry name" value="EGF_CA"/>
    <property type="match status" value="1"/>
</dbReference>
<evidence type="ECO:0000256" key="3">
    <source>
        <dbReference type="ARBA" id="ARBA00022737"/>
    </source>
</evidence>
<evidence type="ECO:0000256" key="1">
    <source>
        <dbReference type="ARBA" id="ARBA00022536"/>
    </source>
</evidence>
<dbReference type="InterPro" id="IPR000742">
    <property type="entry name" value="EGF"/>
</dbReference>
<feature type="domain" description="EGF-like" evidence="8">
    <location>
        <begin position="306"/>
        <end position="349"/>
    </location>
</feature>
<reference evidence="9 10" key="1">
    <citation type="journal article" date="2021" name="BMC Biol.">
        <title>Horizontally acquired antibacterial genes associated with adaptive radiation of ladybird beetles.</title>
        <authorList>
            <person name="Li H.S."/>
            <person name="Tang X.F."/>
            <person name="Huang Y.H."/>
            <person name="Xu Z.Y."/>
            <person name="Chen M.L."/>
            <person name="Du X.Y."/>
            <person name="Qiu B.Y."/>
            <person name="Chen P.T."/>
            <person name="Zhang W."/>
            <person name="Slipinski A."/>
            <person name="Escalona H.E."/>
            <person name="Waterhouse R.M."/>
            <person name="Zwick A."/>
            <person name="Pang H."/>
        </authorList>
    </citation>
    <scope>NUCLEOTIDE SEQUENCE [LARGE SCALE GENOMIC DNA]</scope>
    <source>
        <strain evidence="9">SYSU2018</strain>
    </source>
</reference>
<dbReference type="AlphaFoldDB" id="A0ABD2P4J1"/>
<gene>
    <name evidence="9" type="ORF">HHI36_000389</name>
</gene>
<evidence type="ECO:0000256" key="2">
    <source>
        <dbReference type="ARBA" id="ARBA00022729"/>
    </source>
</evidence>
<comment type="caution">
    <text evidence="7">Lacks conserved residue(s) required for the propagation of feature annotation.</text>
</comment>
<protein>
    <recommendedName>
        <fullName evidence="8">EGF-like domain-containing protein</fullName>
    </recommendedName>
</protein>